<evidence type="ECO:0000256" key="1">
    <source>
        <dbReference type="SAM" id="Phobius"/>
    </source>
</evidence>
<accession>A0A1V9GB70</accession>
<keyword evidence="1" id="KW-0472">Membrane</keyword>
<proteinExistence type="predicted"/>
<keyword evidence="3" id="KW-1185">Reference proteome</keyword>
<dbReference type="OrthoDB" id="670314at2"/>
<dbReference type="EMBL" id="LWBP01000002">
    <property type="protein sequence ID" value="OQP67915.1"/>
    <property type="molecule type" value="Genomic_DNA"/>
</dbReference>
<protein>
    <submittedName>
        <fullName evidence="2">Uncharacterized protein</fullName>
    </submittedName>
</protein>
<gene>
    <name evidence="2" type="ORF">A4R26_10465</name>
</gene>
<evidence type="ECO:0000313" key="3">
    <source>
        <dbReference type="Proteomes" id="UP000192276"/>
    </source>
</evidence>
<evidence type="ECO:0000313" key="2">
    <source>
        <dbReference type="EMBL" id="OQP67915.1"/>
    </source>
</evidence>
<dbReference type="RefSeq" id="WP_081159787.1">
    <property type="nucleotide sequence ID" value="NZ_LWBP01000002.1"/>
</dbReference>
<keyword evidence="1" id="KW-1133">Transmembrane helix</keyword>
<dbReference type="Proteomes" id="UP000192276">
    <property type="component" value="Unassembled WGS sequence"/>
</dbReference>
<organism evidence="2 3">
    <name type="scientific">Niastella populi</name>
    <dbReference type="NCBI Taxonomy" id="550983"/>
    <lineage>
        <taxon>Bacteria</taxon>
        <taxon>Pseudomonadati</taxon>
        <taxon>Bacteroidota</taxon>
        <taxon>Chitinophagia</taxon>
        <taxon>Chitinophagales</taxon>
        <taxon>Chitinophagaceae</taxon>
        <taxon>Niastella</taxon>
    </lineage>
</organism>
<keyword evidence="1" id="KW-0812">Transmembrane</keyword>
<name>A0A1V9GB70_9BACT</name>
<reference evidence="3" key="1">
    <citation type="submission" date="2016-04" db="EMBL/GenBank/DDBJ databases">
        <authorList>
            <person name="Chen L."/>
            <person name="Zhuang W."/>
            <person name="Wang G."/>
        </authorList>
    </citation>
    <scope>NUCLEOTIDE SEQUENCE [LARGE SCALE GENOMIC DNA]</scope>
    <source>
        <strain evidence="3">208</strain>
    </source>
</reference>
<comment type="caution">
    <text evidence="2">The sequence shown here is derived from an EMBL/GenBank/DDBJ whole genome shotgun (WGS) entry which is preliminary data.</text>
</comment>
<feature type="transmembrane region" description="Helical" evidence="1">
    <location>
        <begin position="17"/>
        <end position="37"/>
    </location>
</feature>
<dbReference type="STRING" id="550983.A4R26_10465"/>
<sequence>MNKEIQKEYTVSVAKRIVAGAMILLLVWITSINFLYLSKDAGTVLISCIDADCDEETGVDCNGGNPAGPDEKSPDAPVSISEEFLHIYHSPVNPDWINMFFQHKVHEAEKLCIFHPESFSPPPEI</sequence>
<dbReference type="AlphaFoldDB" id="A0A1V9GB70"/>